<dbReference type="Gene3D" id="3.90.950.10">
    <property type="match status" value="1"/>
</dbReference>
<comment type="similarity">
    <text evidence="1 10 11">Belongs to the HAM1 NTPase family.</text>
</comment>
<dbReference type="InterPro" id="IPR029001">
    <property type="entry name" value="ITPase-like_fam"/>
</dbReference>
<keyword evidence="3 10" id="KW-0479">Metal-binding</keyword>
<comment type="caution">
    <text evidence="10">Lacks conserved residue(s) required for the propagation of feature annotation.</text>
</comment>
<comment type="function">
    <text evidence="10">Pyrophosphatase that catalyzes the hydrolysis of nucleoside triphosphates to their monophosphate derivatives, with a high preference for the non-canonical purine nucleotides XTP (xanthosine triphosphate), dITP (deoxyinosine triphosphate) and ITP. Seems to function as a house-cleaning enzyme that removes non-canonical purine nucleotides from the nucleotide pool, thus preventing their incorporation into DNA/RNA and avoiding chromosomal lesions.</text>
</comment>
<comment type="catalytic activity">
    <reaction evidence="10">
        <text>ITP + H2O = IMP + diphosphate + H(+)</text>
        <dbReference type="Rhea" id="RHEA:29399"/>
        <dbReference type="ChEBI" id="CHEBI:15377"/>
        <dbReference type="ChEBI" id="CHEBI:15378"/>
        <dbReference type="ChEBI" id="CHEBI:33019"/>
        <dbReference type="ChEBI" id="CHEBI:58053"/>
        <dbReference type="ChEBI" id="CHEBI:61402"/>
        <dbReference type="EC" id="3.6.1.66"/>
    </reaction>
</comment>
<dbReference type="InterPro" id="IPR020922">
    <property type="entry name" value="dITP/XTP_pyrophosphatase"/>
</dbReference>
<dbReference type="EC" id="3.6.1.66" evidence="10"/>
<comment type="subunit">
    <text evidence="2 10">Homodimer.</text>
</comment>
<evidence type="ECO:0000256" key="9">
    <source>
        <dbReference type="ARBA" id="ARBA00052017"/>
    </source>
</evidence>
<dbReference type="AlphaFoldDB" id="A0A150WMH4"/>
<comment type="caution">
    <text evidence="12">The sequence shown here is derived from an EMBL/GenBank/DDBJ whole genome shotgun (WGS) entry which is preliminary data.</text>
</comment>
<comment type="catalytic activity">
    <reaction evidence="9 10">
        <text>XTP + H2O = XMP + diphosphate + H(+)</text>
        <dbReference type="Rhea" id="RHEA:28610"/>
        <dbReference type="ChEBI" id="CHEBI:15377"/>
        <dbReference type="ChEBI" id="CHEBI:15378"/>
        <dbReference type="ChEBI" id="CHEBI:33019"/>
        <dbReference type="ChEBI" id="CHEBI:57464"/>
        <dbReference type="ChEBI" id="CHEBI:61314"/>
        <dbReference type="EC" id="3.6.1.66"/>
    </reaction>
</comment>
<dbReference type="GO" id="GO:0036222">
    <property type="term" value="F:XTP diphosphatase activity"/>
    <property type="evidence" value="ECO:0007669"/>
    <property type="project" value="UniProtKB-UniRule"/>
</dbReference>
<evidence type="ECO:0000313" key="12">
    <source>
        <dbReference type="EMBL" id="KYG65610.1"/>
    </source>
</evidence>
<dbReference type="EMBL" id="LUKE01000001">
    <property type="protein sequence ID" value="KYG65610.1"/>
    <property type="molecule type" value="Genomic_DNA"/>
</dbReference>
<sequence>MELWIATGNKGKLSEYKLLLRELADLKIFSQSDIASFTPRPEDGKTFEDNARIKAKTLHAVKNNAYVLGEDSGLVVEGLNGLPGIHSARYAGPKASDSENVSKLLKMMTLKPMQNRNAKFVASVVVYTPTGEEWIFTGEMKGTIASKPAGLHGFGYDPVFIPEGQTQTLAELGAGYKNQHSHRTQATKQFLAKLQV</sequence>
<evidence type="ECO:0000256" key="4">
    <source>
        <dbReference type="ARBA" id="ARBA00022741"/>
    </source>
</evidence>
<dbReference type="GO" id="GO:0017111">
    <property type="term" value="F:ribonucleoside triphosphate phosphatase activity"/>
    <property type="evidence" value="ECO:0007669"/>
    <property type="project" value="InterPro"/>
</dbReference>
<dbReference type="SUPFAM" id="SSF52972">
    <property type="entry name" value="ITPase-like"/>
    <property type="match status" value="1"/>
</dbReference>
<evidence type="ECO:0000256" key="6">
    <source>
        <dbReference type="ARBA" id="ARBA00022842"/>
    </source>
</evidence>
<comment type="cofactor">
    <cofactor evidence="10">
        <name>Mg(2+)</name>
        <dbReference type="ChEBI" id="CHEBI:18420"/>
    </cofactor>
    <text evidence="10">Binds 1 Mg(2+) ion per subunit.</text>
</comment>
<reference evidence="12 13" key="1">
    <citation type="submission" date="2016-03" db="EMBL/GenBank/DDBJ databases">
        <authorList>
            <person name="Ploux O."/>
        </authorList>
    </citation>
    <scope>NUCLEOTIDE SEQUENCE [LARGE SCALE GENOMIC DNA]</scope>
    <source>
        <strain evidence="12 13">R0</strain>
    </source>
</reference>
<proteinExistence type="inferred from homology"/>
<keyword evidence="6 10" id="KW-0460">Magnesium</keyword>
<feature type="binding site" evidence="10">
    <location>
        <position position="71"/>
    </location>
    <ligand>
        <name>Mg(2+)</name>
        <dbReference type="ChEBI" id="CHEBI:18420"/>
    </ligand>
</feature>
<evidence type="ECO:0000256" key="1">
    <source>
        <dbReference type="ARBA" id="ARBA00008023"/>
    </source>
</evidence>
<evidence type="ECO:0000256" key="2">
    <source>
        <dbReference type="ARBA" id="ARBA00011738"/>
    </source>
</evidence>
<name>A0A150WMH4_BDEBC</name>
<dbReference type="Proteomes" id="UP000075320">
    <property type="component" value="Unassembled WGS sequence"/>
</dbReference>
<dbReference type="GO" id="GO:0009117">
    <property type="term" value="P:nucleotide metabolic process"/>
    <property type="evidence" value="ECO:0007669"/>
    <property type="project" value="UniProtKB-KW"/>
</dbReference>
<gene>
    <name evidence="12" type="ORF">AZI86_00585</name>
</gene>
<dbReference type="CDD" id="cd00515">
    <property type="entry name" value="HAM1"/>
    <property type="match status" value="1"/>
</dbReference>
<dbReference type="GO" id="GO:0036220">
    <property type="term" value="F:ITP diphosphatase activity"/>
    <property type="evidence" value="ECO:0007669"/>
    <property type="project" value="UniProtKB-UniRule"/>
</dbReference>
<keyword evidence="13" id="KW-1185">Reference proteome</keyword>
<feature type="binding site" evidence="10">
    <location>
        <begin position="7"/>
        <end position="12"/>
    </location>
    <ligand>
        <name>substrate</name>
    </ligand>
</feature>
<evidence type="ECO:0000256" key="10">
    <source>
        <dbReference type="HAMAP-Rule" id="MF_01405"/>
    </source>
</evidence>
<accession>A0A150WMH4</accession>
<evidence type="ECO:0000256" key="3">
    <source>
        <dbReference type="ARBA" id="ARBA00022723"/>
    </source>
</evidence>
<dbReference type="NCBIfam" id="TIGR00042">
    <property type="entry name" value="RdgB/HAM1 family non-canonical purine NTP pyrophosphatase"/>
    <property type="match status" value="1"/>
</dbReference>
<feature type="active site" description="Proton acceptor" evidence="10">
    <location>
        <position position="71"/>
    </location>
</feature>
<comment type="catalytic activity">
    <reaction evidence="8 10">
        <text>dITP + H2O = dIMP + diphosphate + H(+)</text>
        <dbReference type="Rhea" id="RHEA:28342"/>
        <dbReference type="ChEBI" id="CHEBI:15377"/>
        <dbReference type="ChEBI" id="CHEBI:15378"/>
        <dbReference type="ChEBI" id="CHEBI:33019"/>
        <dbReference type="ChEBI" id="CHEBI:61194"/>
        <dbReference type="ChEBI" id="CHEBI:61382"/>
        <dbReference type="EC" id="3.6.1.66"/>
    </reaction>
</comment>
<keyword evidence="5 10" id="KW-0378">Hydrolase</keyword>
<dbReference type="GO" id="GO:0009146">
    <property type="term" value="P:purine nucleoside triphosphate catabolic process"/>
    <property type="evidence" value="ECO:0007669"/>
    <property type="project" value="UniProtKB-UniRule"/>
</dbReference>
<dbReference type="PANTHER" id="PTHR11067">
    <property type="entry name" value="INOSINE TRIPHOSPHATE PYROPHOSPHATASE/HAM1 PROTEIN"/>
    <property type="match status" value="1"/>
</dbReference>
<feature type="binding site" evidence="10">
    <location>
        <begin position="182"/>
        <end position="183"/>
    </location>
    <ligand>
        <name>substrate</name>
    </ligand>
</feature>
<dbReference type="RefSeq" id="WP_061833154.1">
    <property type="nucleotide sequence ID" value="NZ_LUKE01000001.1"/>
</dbReference>
<dbReference type="PANTHER" id="PTHR11067:SF9">
    <property type="entry name" value="INOSINE TRIPHOSPHATE PYROPHOSPHATASE"/>
    <property type="match status" value="1"/>
</dbReference>
<feature type="binding site" evidence="10">
    <location>
        <position position="177"/>
    </location>
    <ligand>
        <name>substrate</name>
    </ligand>
</feature>
<evidence type="ECO:0000256" key="7">
    <source>
        <dbReference type="ARBA" id="ARBA00023080"/>
    </source>
</evidence>
<dbReference type="GO" id="GO:0000166">
    <property type="term" value="F:nucleotide binding"/>
    <property type="evidence" value="ECO:0007669"/>
    <property type="project" value="UniProtKB-KW"/>
</dbReference>
<dbReference type="FunFam" id="3.90.950.10:FF:000001">
    <property type="entry name" value="dITP/XTP pyrophosphatase"/>
    <property type="match status" value="1"/>
</dbReference>
<feature type="binding site" evidence="10">
    <location>
        <position position="72"/>
    </location>
    <ligand>
        <name>substrate</name>
    </ligand>
</feature>
<dbReference type="GO" id="GO:0005829">
    <property type="term" value="C:cytosol"/>
    <property type="evidence" value="ECO:0007669"/>
    <property type="project" value="TreeGrafter"/>
</dbReference>
<keyword evidence="7 10" id="KW-0546">Nucleotide metabolism</keyword>
<evidence type="ECO:0000256" key="5">
    <source>
        <dbReference type="ARBA" id="ARBA00022801"/>
    </source>
</evidence>
<dbReference type="Pfam" id="PF01725">
    <property type="entry name" value="Ham1p_like"/>
    <property type="match status" value="1"/>
</dbReference>
<keyword evidence="4 10" id="KW-0547">Nucleotide-binding</keyword>
<evidence type="ECO:0000256" key="11">
    <source>
        <dbReference type="RuleBase" id="RU003781"/>
    </source>
</evidence>
<dbReference type="GO" id="GO:0046872">
    <property type="term" value="F:metal ion binding"/>
    <property type="evidence" value="ECO:0007669"/>
    <property type="project" value="UniProtKB-KW"/>
</dbReference>
<evidence type="ECO:0000256" key="8">
    <source>
        <dbReference type="ARBA" id="ARBA00051875"/>
    </source>
</evidence>
<feature type="binding site" evidence="10">
    <location>
        <begin position="154"/>
        <end position="157"/>
    </location>
    <ligand>
        <name>substrate</name>
    </ligand>
</feature>
<dbReference type="InterPro" id="IPR002637">
    <property type="entry name" value="RdgB/HAM1"/>
</dbReference>
<evidence type="ECO:0000313" key="13">
    <source>
        <dbReference type="Proteomes" id="UP000075320"/>
    </source>
</evidence>
<dbReference type="HAMAP" id="MF_01405">
    <property type="entry name" value="Non_canon_purine_NTPase"/>
    <property type="match status" value="1"/>
</dbReference>
<dbReference type="GO" id="GO:0035870">
    <property type="term" value="F:dITP diphosphatase activity"/>
    <property type="evidence" value="ECO:0007669"/>
    <property type="project" value="UniProtKB-UniRule"/>
</dbReference>
<dbReference type="OrthoDB" id="5298415at2"/>
<organism evidence="12 13">
    <name type="scientific">Bdellovibrio bacteriovorus</name>
    <dbReference type="NCBI Taxonomy" id="959"/>
    <lineage>
        <taxon>Bacteria</taxon>
        <taxon>Pseudomonadati</taxon>
        <taxon>Bdellovibrionota</taxon>
        <taxon>Bdellovibrionia</taxon>
        <taxon>Bdellovibrionales</taxon>
        <taxon>Pseudobdellovibrionaceae</taxon>
        <taxon>Bdellovibrio</taxon>
    </lineage>
</organism>
<protein>
    <recommendedName>
        <fullName evidence="10">dITP/XTP pyrophosphatase</fullName>
        <ecNumber evidence="10">3.6.1.66</ecNumber>
    </recommendedName>
    <alternativeName>
        <fullName evidence="10">Non-canonical purine NTP pyrophosphatase</fullName>
    </alternativeName>
    <alternativeName>
        <fullName evidence="10">Non-standard purine NTP pyrophosphatase</fullName>
    </alternativeName>
    <alternativeName>
        <fullName evidence="10">Nucleoside-triphosphate diphosphatase</fullName>
    </alternativeName>
    <alternativeName>
        <fullName evidence="10">Nucleoside-triphosphate pyrophosphatase</fullName>
        <shortName evidence="10">NTPase</shortName>
    </alternativeName>
</protein>